<evidence type="ECO:0000313" key="12">
    <source>
        <dbReference type="EMBL" id="TDP91962.1"/>
    </source>
</evidence>
<evidence type="ECO:0000256" key="2">
    <source>
        <dbReference type="ARBA" id="ARBA00003788"/>
    </source>
</evidence>
<dbReference type="SUPFAM" id="SSF53383">
    <property type="entry name" value="PLP-dependent transferases"/>
    <property type="match status" value="2"/>
</dbReference>
<feature type="modified residue" description="N6-(pyridoxal phosphate)lysine" evidence="8 9">
    <location>
        <position position="707"/>
    </location>
</feature>
<dbReference type="InterPro" id="IPR049316">
    <property type="entry name" value="GDC-P_C"/>
</dbReference>
<dbReference type="PANTHER" id="PTHR11773:SF1">
    <property type="entry name" value="GLYCINE DEHYDROGENASE (DECARBOXYLATING), MITOCHONDRIAL"/>
    <property type="match status" value="1"/>
</dbReference>
<dbReference type="NCBIfam" id="TIGR00461">
    <property type="entry name" value="gcvP"/>
    <property type="match status" value="1"/>
</dbReference>
<sequence>MTTDRLPLAALEHGTPFADRHIGPRPAELAKMLDTIGVGSLDELAVRAVPDSIRERDLDLELPPPATEHQALTELRALAGSNRLTTPMIGLGYYGTVTPPVILRNVLESPAWYTAYTPYQPEISQGRLEALLNFQTMVEDLTGLPVAGASVLDEATAAAEAMTLLRRAGRSKSARFVVDADTFPQTIAVLETRAEPLGIEVEVADLADGLPEGEFFGVLLSYPGTSGAVRDHEALVTAAHERGAQVVMAADLLALTLLRAPGEIGADVAVGTTQRFGVPMGFGGPHAGYLAVRSGLERQLPGRLVGVSVDADGNPAYRLALQTREQHIRREKATSNICTAQVLLAVVASMYAVYHGPDGLKNIATRVHRMAAVLAEGLRENGVTVAHDTFFDTVLAKVEGRAAEVVAKGRELGVTLRRADADHVGIACDETTGIAQLHLVWQAFGVSVSDVDALDAKTDDAFAAGLARTSEYLTHPVFSRHHSETALLRYLRSLSDKDVALDRSMIPLGSCTMKLNATAEMEPITWPEFAALHPFAPAEDAEGILRVVHDLEEWLAKLTGYHAVSLQPNAGSQGEFAGLLAIRAYHRDRGEAARDVCLIPSSAHGTNAASAVMAGMRVVVVKCDENGNIDMAHLRSTVDAHKADLAAIMITYPSTHGVYEDTVREVCSLVHDAGGQVYVDGANLNALIGLARYGKFGSDVSHLNLHKTFCIPHGGGGPGVGPIGVREHLAPFLPNHPLQPLAGPKSGVGPISAAPWGSASILPISWAYVRMMGGDGLRRATLTAVAAANYVARRLDEHFPVLYSGADGLVAHECILDLRPITKASGVTVDDVAKRLADYGLHAPTMSFPVAGTLMVEPTESEDLAELDRFCDAMVAIKGEIDKVAAGEWPAEDNPLVNAPHTAECLTAEWNHPYSREVAAYPAGHTYPKIWPPVRRIDGAKGDRNLVCSCPPVDAYSH</sequence>
<proteinExistence type="inferred from homology"/>
<dbReference type="RefSeq" id="WP_133853527.1">
    <property type="nucleotide sequence ID" value="NZ_SNXZ01000008.1"/>
</dbReference>
<dbReference type="InterPro" id="IPR015424">
    <property type="entry name" value="PyrdxlP-dep_Trfase"/>
</dbReference>
<feature type="domain" description="Glycine dehydrogenase C-terminal" evidence="11">
    <location>
        <begin position="780"/>
        <end position="901"/>
    </location>
</feature>
<gene>
    <name evidence="8" type="primary">gcvP</name>
    <name evidence="12" type="ORF">EV186_108175</name>
</gene>
<dbReference type="FunFam" id="3.40.640.10:FF:000007">
    <property type="entry name" value="glycine dehydrogenase (Decarboxylating), mitochondrial"/>
    <property type="match status" value="1"/>
</dbReference>
<evidence type="ECO:0000256" key="9">
    <source>
        <dbReference type="PIRSR" id="PIRSR603437-50"/>
    </source>
</evidence>
<dbReference type="Pfam" id="PF02347">
    <property type="entry name" value="GDC-P"/>
    <property type="match status" value="2"/>
</dbReference>
<keyword evidence="5 8" id="KW-0663">Pyridoxal phosphate</keyword>
<dbReference type="Pfam" id="PF21478">
    <property type="entry name" value="GcvP2_C"/>
    <property type="match status" value="1"/>
</dbReference>
<dbReference type="InterPro" id="IPR049315">
    <property type="entry name" value="GDC-P_N"/>
</dbReference>
<comment type="catalytic activity">
    <reaction evidence="7 8">
        <text>N(6)-[(R)-lipoyl]-L-lysyl-[glycine-cleavage complex H protein] + glycine + H(+) = N(6)-[(R)-S(8)-aminomethyldihydrolipoyl]-L-lysyl-[glycine-cleavage complex H protein] + CO2</text>
        <dbReference type="Rhea" id="RHEA:24304"/>
        <dbReference type="Rhea" id="RHEA-COMP:10494"/>
        <dbReference type="Rhea" id="RHEA-COMP:10495"/>
        <dbReference type="ChEBI" id="CHEBI:15378"/>
        <dbReference type="ChEBI" id="CHEBI:16526"/>
        <dbReference type="ChEBI" id="CHEBI:57305"/>
        <dbReference type="ChEBI" id="CHEBI:83099"/>
        <dbReference type="ChEBI" id="CHEBI:83143"/>
        <dbReference type="EC" id="1.4.4.2"/>
    </reaction>
</comment>
<comment type="similarity">
    <text evidence="3 8">Belongs to the GcvP family.</text>
</comment>
<organism evidence="12 13">
    <name type="scientific">Labedaea rhizosphaerae</name>
    <dbReference type="NCBI Taxonomy" id="598644"/>
    <lineage>
        <taxon>Bacteria</taxon>
        <taxon>Bacillati</taxon>
        <taxon>Actinomycetota</taxon>
        <taxon>Actinomycetes</taxon>
        <taxon>Pseudonocardiales</taxon>
        <taxon>Pseudonocardiaceae</taxon>
        <taxon>Labedaea</taxon>
    </lineage>
</organism>
<dbReference type="InterPro" id="IPR003437">
    <property type="entry name" value="GcvP"/>
</dbReference>
<evidence type="ECO:0000256" key="3">
    <source>
        <dbReference type="ARBA" id="ARBA00010756"/>
    </source>
</evidence>
<comment type="subunit">
    <text evidence="4 8">The glycine cleavage system is composed of four proteins: P, T, L and H.</text>
</comment>
<dbReference type="GO" id="GO:0019464">
    <property type="term" value="P:glycine decarboxylation via glycine cleavage system"/>
    <property type="evidence" value="ECO:0007669"/>
    <property type="project" value="UniProtKB-UniRule"/>
</dbReference>
<evidence type="ECO:0000256" key="8">
    <source>
        <dbReference type="HAMAP-Rule" id="MF_00711"/>
    </source>
</evidence>
<dbReference type="GO" id="GO:0004375">
    <property type="term" value="F:glycine dehydrogenase (decarboxylating) activity"/>
    <property type="evidence" value="ECO:0007669"/>
    <property type="project" value="UniProtKB-EC"/>
</dbReference>
<dbReference type="EC" id="1.4.4.2" evidence="8"/>
<evidence type="ECO:0000256" key="4">
    <source>
        <dbReference type="ARBA" id="ARBA00011690"/>
    </source>
</evidence>
<evidence type="ECO:0000259" key="11">
    <source>
        <dbReference type="Pfam" id="PF21478"/>
    </source>
</evidence>
<name>A0A4R6RXY6_LABRH</name>
<reference evidence="12 13" key="1">
    <citation type="submission" date="2019-03" db="EMBL/GenBank/DDBJ databases">
        <title>Genomic Encyclopedia of Type Strains, Phase IV (KMG-IV): sequencing the most valuable type-strain genomes for metagenomic binning, comparative biology and taxonomic classification.</title>
        <authorList>
            <person name="Goeker M."/>
        </authorList>
    </citation>
    <scope>NUCLEOTIDE SEQUENCE [LARGE SCALE GENOMIC DNA]</scope>
    <source>
        <strain evidence="12 13">DSM 45361</strain>
    </source>
</reference>
<dbReference type="Gene3D" id="3.40.640.10">
    <property type="entry name" value="Type I PLP-dependent aspartate aminotransferase-like (Major domain)"/>
    <property type="match status" value="2"/>
</dbReference>
<feature type="domain" description="Glycine cleavage system P-protein N-terminal" evidence="10">
    <location>
        <begin position="478"/>
        <end position="734"/>
    </location>
</feature>
<dbReference type="GO" id="GO:0030170">
    <property type="term" value="F:pyridoxal phosphate binding"/>
    <property type="evidence" value="ECO:0007669"/>
    <property type="project" value="TreeGrafter"/>
</dbReference>
<evidence type="ECO:0000256" key="6">
    <source>
        <dbReference type="ARBA" id="ARBA00023002"/>
    </source>
</evidence>
<dbReference type="GO" id="GO:0016594">
    <property type="term" value="F:glycine binding"/>
    <property type="evidence" value="ECO:0007669"/>
    <property type="project" value="TreeGrafter"/>
</dbReference>
<dbReference type="PANTHER" id="PTHR11773">
    <property type="entry name" value="GLYCINE DEHYDROGENASE, DECARBOXYLATING"/>
    <property type="match status" value="1"/>
</dbReference>
<dbReference type="EMBL" id="SNXZ01000008">
    <property type="protein sequence ID" value="TDP91962.1"/>
    <property type="molecule type" value="Genomic_DNA"/>
</dbReference>
<comment type="cofactor">
    <cofactor evidence="1 8 9">
        <name>pyridoxal 5'-phosphate</name>
        <dbReference type="ChEBI" id="CHEBI:597326"/>
    </cofactor>
</comment>
<evidence type="ECO:0000256" key="7">
    <source>
        <dbReference type="ARBA" id="ARBA00049026"/>
    </source>
</evidence>
<keyword evidence="13" id="KW-1185">Reference proteome</keyword>
<protein>
    <recommendedName>
        <fullName evidence="8">Glycine dehydrogenase (decarboxylating)</fullName>
        <ecNumber evidence="8">1.4.4.2</ecNumber>
    </recommendedName>
    <alternativeName>
        <fullName evidence="8">Glycine cleavage system P-protein</fullName>
    </alternativeName>
    <alternativeName>
        <fullName evidence="8">Glycine decarboxylase</fullName>
    </alternativeName>
    <alternativeName>
        <fullName evidence="8">Glycine dehydrogenase (aminomethyl-transferring)</fullName>
    </alternativeName>
</protein>
<dbReference type="Proteomes" id="UP000295444">
    <property type="component" value="Unassembled WGS sequence"/>
</dbReference>
<evidence type="ECO:0000256" key="5">
    <source>
        <dbReference type="ARBA" id="ARBA00022898"/>
    </source>
</evidence>
<accession>A0A4R6RXY6</accession>
<dbReference type="AlphaFoldDB" id="A0A4R6RXY6"/>
<dbReference type="NCBIfam" id="NF003346">
    <property type="entry name" value="PRK04366.1"/>
    <property type="match status" value="1"/>
</dbReference>
<dbReference type="CDD" id="cd00613">
    <property type="entry name" value="GDC-P"/>
    <property type="match status" value="2"/>
</dbReference>
<dbReference type="InterPro" id="IPR015422">
    <property type="entry name" value="PyrdxlP-dep_Trfase_small"/>
</dbReference>
<comment type="function">
    <text evidence="2 8">The glycine cleavage system catalyzes the degradation of glycine. The P protein binds the alpha-amino group of glycine through its pyridoxal phosphate cofactor; CO(2) is released and the remaining methylamine moiety is then transferred to the lipoamide cofactor of the H protein.</text>
</comment>
<evidence type="ECO:0000313" key="13">
    <source>
        <dbReference type="Proteomes" id="UP000295444"/>
    </source>
</evidence>
<feature type="domain" description="Glycine cleavage system P-protein N-terminal" evidence="10">
    <location>
        <begin position="19"/>
        <end position="444"/>
    </location>
</feature>
<evidence type="ECO:0000256" key="1">
    <source>
        <dbReference type="ARBA" id="ARBA00001933"/>
    </source>
</evidence>
<dbReference type="HAMAP" id="MF_00711">
    <property type="entry name" value="GcvP"/>
    <property type="match status" value="1"/>
</dbReference>
<evidence type="ECO:0000259" key="10">
    <source>
        <dbReference type="Pfam" id="PF02347"/>
    </source>
</evidence>
<dbReference type="FunFam" id="3.40.640.10:FF:000005">
    <property type="entry name" value="Glycine dehydrogenase (decarboxylating), mitochondrial"/>
    <property type="match status" value="1"/>
</dbReference>
<dbReference type="GO" id="GO:0005829">
    <property type="term" value="C:cytosol"/>
    <property type="evidence" value="ECO:0007669"/>
    <property type="project" value="TreeGrafter"/>
</dbReference>
<keyword evidence="6 8" id="KW-0560">Oxidoreductase</keyword>
<dbReference type="Gene3D" id="3.90.1150.10">
    <property type="entry name" value="Aspartate Aminotransferase, domain 1"/>
    <property type="match status" value="2"/>
</dbReference>
<dbReference type="GO" id="GO:0005960">
    <property type="term" value="C:glycine cleavage complex"/>
    <property type="evidence" value="ECO:0007669"/>
    <property type="project" value="TreeGrafter"/>
</dbReference>
<dbReference type="InterPro" id="IPR015421">
    <property type="entry name" value="PyrdxlP-dep_Trfase_major"/>
</dbReference>
<dbReference type="OrthoDB" id="9801272at2"/>
<comment type="caution">
    <text evidence="12">The sequence shown here is derived from an EMBL/GenBank/DDBJ whole genome shotgun (WGS) entry which is preliminary data.</text>
</comment>
<dbReference type="InterPro" id="IPR020581">
    <property type="entry name" value="GDC_P"/>
</dbReference>